<dbReference type="Pfam" id="PF00361">
    <property type="entry name" value="Proton_antipo_M"/>
    <property type="match status" value="1"/>
</dbReference>
<evidence type="ECO:0000256" key="11">
    <source>
        <dbReference type="ARBA" id="ARBA00022989"/>
    </source>
</evidence>
<evidence type="ECO:0000256" key="10">
    <source>
        <dbReference type="ARBA" id="ARBA00022982"/>
    </source>
</evidence>
<geneLocation type="mitochondrion" evidence="19"/>
<comment type="catalytic activity">
    <reaction evidence="16 17">
        <text>a ubiquinone + NADH + 5 H(+)(in) = a ubiquinol + NAD(+) + 4 H(+)(out)</text>
        <dbReference type="Rhea" id="RHEA:29091"/>
        <dbReference type="Rhea" id="RHEA-COMP:9565"/>
        <dbReference type="Rhea" id="RHEA-COMP:9566"/>
        <dbReference type="ChEBI" id="CHEBI:15378"/>
        <dbReference type="ChEBI" id="CHEBI:16389"/>
        <dbReference type="ChEBI" id="CHEBI:17976"/>
        <dbReference type="ChEBI" id="CHEBI:57540"/>
        <dbReference type="ChEBI" id="CHEBI:57945"/>
        <dbReference type="EC" id="7.1.1.2"/>
    </reaction>
</comment>
<evidence type="ECO:0000256" key="16">
    <source>
        <dbReference type="ARBA" id="ARBA00049551"/>
    </source>
</evidence>
<reference evidence="19" key="1">
    <citation type="submission" date="2013-09" db="EMBL/GenBank/DDBJ databases">
        <title>The complete mitochondrial genome of Limnoria quadripunctata Holthuis (Isopoda: Limnoriidae).</title>
        <authorList>
            <person name="Lloyd R.E."/>
            <person name="Streeter S.D."/>
            <person name="Littlewood D.T.J."/>
            <person name="Huntley J."/>
            <person name="Himmel M.E."/>
            <person name="Cragg S.M."/>
        </authorList>
    </citation>
    <scope>NUCLEOTIDE SEQUENCE</scope>
</reference>
<feature type="domain" description="NADH:quinone oxidoreductase/Mrp antiporter transmembrane" evidence="18">
    <location>
        <begin position="106"/>
        <end position="382"/>
    </location>
</feature>
<dbReference type="GO" id="GO:0008137">
    <property type="term" value="F:NADH dehydrogenase (ubiquinone) activity"/>
    <property type="evidence" value="ECO:0007669"/>
    <property type="project" value="UniProtKB-UniRule"/>
</dbReference>
<evidence type="ECO:0000256" key="5">
    <source>
        <dbReference type="ARBA" id="ARBA00021006"/>
    </source>
</evidence>
<evidence type="ECO:0000256" key="8">
    <source>
        <dbReference type="ARBA" id="ARBA00022692"/>
    </source>
</evidence>
<feature type="transmembrane region" description="Helical" evidence="17">
    <location>
        <begin position="213"/>
        <end position="232"/>
    </location>
</feature>
<dbReference type="GO" id="GO:0042773">
    <property type="term" value="P:ATP synthesis coupled electron transport"/>
    <property type="evidence" value="ECO:0007669"/>
    <property type="project" value="InterPro"/>
</dbReference>
<feature type="transmembrane region" description="Helical" evidence="17">
    <location>
        <begin position="107"/>
        <end position="128"/>
    </location>
</feature>
<dbReference type="EC" id="7.1.1.2" evidence="4 17"/>
<feature type="transmembrane region" description="Helical" evidence="17">
    <location>
        <begin position="7"/>
        <end position="35"/>
    </location>
</feature>
<evidence type="ECO:0000256" key="15">
    <source>
        <dbReference type="ARBA" id="ARBA00023136"/>
    </source>
</evidence>
<keyword evidence="7 17" id="KW-0679">Respiratory chain</keyword>
<keyword evidence="10 17" id="KW-0249">Electron transport</keyword>
<dbReference type="EMBL" id="KF704000">
    <property type="protein sequence ID" value="AHB23393.1"/>
    <property type="molecule type" value="Genomic_DNA"/>
</dbReference>
<comment type="function">
    <text evidence="17">Core subunit of the mitochondrial membrane respiratory chain NADH dehydrogenase (Complex I) which catalyzes electron transfer from NADH through the respiratory chain, using ubiquinone as an electron acceptor. Essential for the catalytic activity and assembly of complex I.</text>
</comment>
<keyword evidence="11 17" id="KW-1133">Transmembrane helix</keyword>
<evidence type="ECO:0000256" key="12">
    <source>
        <dbReference type="ARBA" id="ARBA00023027"/>
    </source>
</evidence>
<dbReference type="GO" id="GO:0003954">
    <property type="term" value="F:NADH dehydrogenase activity"/>
    <property type="evidence" value="ECO:0007669"/>
    <property type="project" value="TreeGrafter"/>
</dbReference>
<dbReference type="PANTHER" id="PTHR43507">
    <property type="entry name" value="NADH-UBIQUINONE OXIDOREDUCTASE CHAIN 4"/>
    <property type="match status" value="1"/>
</dbReference>
<evidence type="ECO:0000256" key="14">
    <source>
        <dbReference type="ARBA" id="ARBA00023128"/>
    </source>
</evidence>
<feature type="transmembrane region" description="Helical" evidence="17">
    <location>
        <begin position="327"/>
        <end position="354"/>
    </location>
</feature>
<comment type="function">
    <text evidence="1">Core subunit of the mitochondrial membrane respiratory chain NADH dehydrogenase (Complex I) that is believed to belong to the minimal assembly required for catalysis. Complex I functions in the transfer of electrons from NADH to the respiratory chain. The immediate electron acceptor for the enzyme is believed to be ubiquinone.</text>
</comment>
<evidence type="ECO:0000256" key="17">
    <source>
        <dbReference type="RuleBase" id="RU003297"/>
    </source>
</evidence>
<keyword evidence="13 17" id="KW-0830">Ubiquinone</keyword>
<feature type="transmembrane region" description="Helical" evidence="17">
    <location>
        <begin position="244"/>
        <end position="263"/>
    </location>
</feature>
<evidence type="ECO:0000256" key="7">
    <source>
        <dbReference type="ARBA" id="ARBA00022660"/>
    </source>
</evidence>
<keyword evidence="14 17" id="KW-0496">Mitochondrion</keyword>
<comment type="subcellular location">
    <subcellularLocation>
        <location evidence="2 17">Mitochondrion membrane</location>
        <topology evidence="2 17">Multi-pass membrane protein</topology>
    </subcellularLocation>
</comment>
<evidence type="ECO:0000256" key="6">
    <source>
        <dbReference type="ARBA" id="ARBA00022448"/>
    </source>
</evidence>
<proteinExistence type="inferred from homology"/>
<dbReference type="GO" id="GO:0048039">
    <property type="term" value="F:ubiquinone binding"/>
    <property type="evidence" value="ECO:0007669"/>
    <property type="project" value="TreeGrafter"/>
</dbReference>
<keyword evidence="8 17" id="KW-0812">Transmembrane</keyword>
<dbReference type="InterPro" id="IPR003918">
    <property type="entry name" value="NADH_UbQ_OxRdtase"/>
</dbReference>
<keyword evidence="15 17" id="KW-0472">Membrane</keyword>
<feature type="transmembrane region" description="Helical" evidence="17">
    <location>
        <begin position="79"/>
        <end position="101"/>
    </location>
</feature>
<keyword evidence="6 17" id="KW-0813">Transport</keyword>
<feature type="transmembrane region" description="Helical" evidence="17">
    <location>
        <begin position="270"/>
        <end position="288"/>
    </location>
</feature>
<keyword evidence="9" id="KW-1278">Translocase</keyword>
<feature type="transmembrane region" description="Helical" evidence="17">
    <location>
        <begin position="55"/>
        <end position="72"/>
    </location>
</feature>
<gene>
    <name evidence="19" type="primary">nad4</name>
</gene>
<dbReference type="GO" id="GO:0031966">
    <property type="term" value="C:mitochondrial membrane"/>
    <property type="evidence" value="ECO:0007669"/>
    <property type="project" value="UniProtKB-SubCell"/>
</dbReference>
<feature type="transmembrane region" description="Helical" evidence="17">
    <location>
        <begin position="140"/>
        <end position="160"/>
    </location>
</feature>
<name>A0A023IWU0_LIMQU</name>
<feature type="transmembrane region" description="Helical" evidence="17">
    <location>
        <begin position="294"/>
        <end position="315"/>
    </location>
</feature>
<feature type="transmembrane region" description="Helical" evidence="17">
    <location>
        <begin position="419"/>
        <end position="436"/>
    </location>
</feature>
<organism evidence="19">
    <name type="scientific">Limnoria quadripunctata</name>
    <name type="common">Gribble</name>
    <dbReference type="NCBI Taxonomy" id="161573"/>
    <lineage>
        <taxon>Eukaryota</taxon>
        <taxon>Metazoa</taxon>
        <taxon>Ecdysozoa</taxon>
        <taxon>Arthropoda</taxon>
        <taxon>Crustacea</taxon>
        <taxon>Multicrustacea</taxon>
        <taxon>Malacostraca</taxon>
        <taxon>Eumalacostraca</taxon>
        <taxon>Peracarida</taxon>
        <taxon>Isopoda</taxon>
        <taxon>Limnoriidae</taxon>
        <taxon>Limnoria</taxon>
    </lineage>
</organism>
<evidence type="ECO:0000256" key="1">
    <source>
        <dbReference type="ARBA" id="ARBA00003257"/>
    </source>
</evidence>
<keyword evidence="12 17" id="KW-0520">NAD</keyword>
<dbReference type="InterPro" id="IPR001750">
    <property type="entry name" value="ND/Mrp_TM"/>
</dbReference>
<evidence type="ECO:0000256" key="4">
    <source>
        <dbReference type="ARBA" id="ARBA00012944"/>
    </source>
</evidence>
<dbReference type="PANTHER" id="PTHR43507:SF20">
    <property type="entry name" value="NADH-UBIQUINONE OXIDOREDUCTASE CHAIN 4"/>
    <property type="match status" value="1"/>
</dbReference>
<evidence type="ECO:0000259" key="18">
    <source>
        <dbReference type="Pfam" id="PF00361"/>
    </source>
</evidence>
<dbReference type="PRINTS" id="PR01437">
    <property type="entry name" value="NUOXDRDTASE4"/>
</dbReference>
<evidence type="ECO:0000256" key="9">
    <source>
        <dbReference type="ARBA" id="ARBA00022967"/>
    </source>
</evidence>
<sequence>MEMMKLLMGVVLMLFMSNLCLVVSWISLFLVYLILVTKHEEDFFFSSGLMIWDSLSVNMIILTLWIMLMVMLSKSFNLFSLPFESSSLMIKLLTIILVIAFSMSKFLYFYIMFEVTLFPTFVLIVGWGTQPERLQAGNYLLMYTIFFSLPLLISILVLFYSNSSDVMSFANKASDGLFGWSPFFLLAFLVKLPTYSIHLWLPKAHVEAPVEGSMILAGILLKLGGYGMIRVMPLIKVSMNLGKWLLLTWVLVGGVYAGMMCMIQMDIKVLIALSSVAHMALVSGGIFSMNKWGVAGGLLLMLAHGFSASGMFCMNNMMYERLMSRSLFLFKGVSSFTSLFILSWFIVIMSNMAAPPSLNLLSEMMLLISIQAVSLWYMIPLGISIFVSASYSFFLYGITSHGKSSSLCVSFSSLSVKEGLTCFLHLVPIVFMIFILQSNLI</sequence>
<comment type="similarity">
    <text evidence="3 17">Belongs to the complex I subunit 4 family.</text>
</comment>
<accession>A0A023IWU0</accession>
<evidence type="ECO:0000256" key="3">
    <source>
        <dbReference type="ARBA" id="ARBA00009025"/>
    </source>
</evidence>
<evidence type="ECO:0000256" key="2">
    <source>
        <dbReference type="ARBA" id="ARBA00004225"/>
    </source>
</evidence>
<evidence type="ECO:0000256" key="13">
    <source>
        <dbReference type="ARBA" id="ARBA00023075"/>
    </source>
</evidence>
<protein>
    <recommendedName>
        <fullName evidence="5 17">NADH-ubiquinone oxidoreductase chain 4</fullName>
        <ecNumber evidence="4 17">7.1.1.2</ecNumber>
    </recommendedName>
</protein>
<evidence type="ECO:0000313" key="19">
    <source>
        <dbReference type="EMBL" id="AHB23393.1"/>
    </source>
</evidence>
<feature type="transmembrane region" description="Helical" evidence="17">
    <location>
        <begin position="180"/>
        <end position="201"/>
    </location>
</feature>
<dbReference type="GO" id="GO:0015990">
    <property type="term" value="P:electron transport coupled proton transport"/>
    <property type="evidence" value="ECO:0007669"/>
    <property type="project" value="TreeGrafter"/>
</dbReference>
<feature type="transmembrane region" description="Helical" evidence="17">
    <location>
        <begin position="374"/>
        <end position="398"/>
    </location>
</feature>
<dbReference type="AlphaFoldDB" id="A0A023IWU0"/>